<evidence type="ECO:0000313" key="4">
    <source>
        <dbReference type="Proteomes" id="UP000070168"/>
    </source>
</evidence>
<reference evidence="3 4" key="1">
    <citation type="journal article" date="2016" name="BMC Genomics">
        <title>Genome sequencing and secondary metabolism of the postharvest pathogen Penicillium griseofulvum.</title>
        <authorList>
            <person name="Banani H."/>
            <person name="Marcet-Houben M."/>
            <person name="Ballester A.R."/>
            <person name="Abbruscato P."/>
            <person name="Gonzalez-Candelas L."/>
            <person name="Gabaldon T."/>
            <person name="Spadaro D."/>
        </authorList>
    </citation>
    <scope>NUCLEOTIDE SEQUENCE [LARGE SCALE GENOMIC DNA]</scope>
    <source>
        <strain evidence="3 4">PG3</strain>
    </source>
</reference>
<dbReference type="AlphaFoldDB" id="A0A135LX54"/>
<keyword evidence="2" id="KW-0472">Membrane</keyword>
<feature type="region of interest" description="Disordered" evidence="1">
    <location>
        <begin position="1"/>
        <end position="28"/>
    </location>
</feature>
<feature type="region of interest" description="Disordered" evidence="1">
    <location>
        <begin position="178"/>
        <end position="208"/>
    </location>
</feature>
<feature type="transmembrane region" description="Helical" evidence="2">
    <location>
        <begin position="36"/>
        <end position="55"/>
    </location>
</feature>
<organism evidence="3 4">
    <name type="scientific">Penicillium patulum</name>
    <name type="common">Penicillium griseofulvum</name>
    <dbReference type="NCBI Taxonomy" id="5078"/>
    <lineage>
        <taxon>Eukaryota</taxon>
        <taxon>Fungi</taxon>
        <taxon>Dikarya</taxon>
        <taxon>Ascomycota</taxon>
        <taxon>Pezizomycotina</taxon>
        <taxon>Eurotiomycetes</taxon>
        <taxon>Eurotiomycetidae</taxon>
        <taxon>Eurotiales</taxon>
        <taxon>Aspergillaceae</taxon>
        <taxon>Penicillium</taxon>
    </lineage>
</organism>
<evidence type="ECO:0000256" key="1">
    <source>
        <dbReference type="SAM" id="MobiDB-lite"/>
    </source>
</evidence>
<sequence length="233" mass="24807">MAVLDPRASSTTTTITATPTATTSTKTTGTSIAPSGYIGIGIGAAIVLFVFVLFIRSKIKERKKKKDRETAEEVIPLYDLGTAFDPQATLNWQWMRSRAAGKNSPLPIIVEPANEADIPALSLQARSVGLSPSPPPPPSSNSPASSPAASSDLLTVEWRYQLPARSPSPLSALPPAGLAVYPGRPSPPPPPPPFGSSSHSLPTNFHNALDDAHKSGRIVRRIGRWVKTQFGWE</sequence>
<feature type="compositionally biased region" description="Pro residues" evidence="1">
    <location>
        <begin position="184"/>
        <end position="194"/>
    </location>
</feature>
<dbReference type="Proteomes" id="UP000070168">
    <property type="component" value="Unassembled WGS sequence"/>
</dbReference>
<comment type="caution">
    <text evidence="3">The sequence shown here is derived from an EMBL/GenBank/DDBJ whole genome shotgun (WGS) entry which is preliminary data.</text>
</comment>
<feature type="region of interest" description="Disordered" evidence="1">
    <location>
        <begin position="126"/>
        <end position="149"/>
    </location>
</feature>
<keyword evidence="4" id="KW-1185">Reference proteome</keyword>
<protein>
    <submittedName>
        <fullName evidence="3">Uncharacterized protein</fullName>
    </submittedName>
</protein>
<dbReference type="EMBL" id="LHQR01000014">
    <property type="protein sequence ID" value="KXG53547.1"/>
    <property type="molecule type" value="Genomic_DNA"/>
</dbReference>
<evidence type="ECO:0000256" key="2">
    <source>
        <dbReference type="SAM" id="Phobius"/>
    </source>
</evidence>
<dbReference type="GeneID" id="63703610"/>
<gene>
    <name evidence="3" type="ORF">PGRI_005970</name>
</gene>
<accession>A0A135LX54</accession>
<feature type="compositionally biased region" description="Low complexity" evidence="1">
    <location>
        <begin position="8"/>
        <end position="28"/>
    </location>
</feature>
<dbReference type="RefSeq" id="XP_040652082.1">
    <property type="nucleotide sequence ID" value="XM_040788310.1"/>
</dbReference>
<name>A0A135LX54_PENPA</name>
<evidence type="ECO:0000313" key="3">
    <source>
        <dbReference type="EMBL" id="KXG53547.1"/>
    </source>
</evidence>
<keyword evidence="2" id="KW-1133">Transmembrane helix</keyword>
<keyword evidence="2" id="KW-0812">Transmembrane</keyword>
<proteinExistence type="predicted"/>